<dbReference type="RefSeq" id="WP_148344137.1">
    <property type="nucleotide sequence ID" value="NZ_VSFG01000001.1"/>
</dbReference>
<reference evidence="1 2" key="1">
    <citation type="submission" date="2019-08" db="EMBL/GenBank/DDBJ databases">
        <title>Actinomadura sp. nov. CYP1-5 isolated from mountain soil.</title>
        <authorList>
            <person name="Songsumanus A."/>
            <person name="Kuncharoen N."/>
            <person name="Kudo T."/>
            <person name="Yuki M."/>
            <person name="Igarashi Y."/>
            <person name="Tanasupawat S."/>
        </authorList>
    </citation>
    <scope>NUCLEOTIDE SEQUENCE [LARGE SCALE GENOMIC DNA]</scope>
    <source>
        <strain evidence="1 2">JCM 14158</strain>
    </source>
</reference>
<dbReference type="EMBL" id="VSFG01000001">
    <property type="protein sequence ID" value="TYB48990.1"/>
    <property type="molecule type" value="Genomic_DNA"/>
</dbReference>
<accession>A0A5D0NWG6</accession>
<name>A0A5D0NWG6_9ACTN</name>
<organism evidence="1 2">
    <name type="scientific">Actinomadura chibensis</name>
    <dbReference type="NCBI Taxonomy" id="392828"/>
    <lineage>
        <taxon>Bacteria</taxon>
        <taxon>Bacillati</taxon>
        <taxon>Actinomycetota</taxon>
        <taxon>Actinomycetes</taxon>
        <taxon>Streptosporangiales</taxon>
        <taxon>Thermomonosporaceae</taxon>
        <taxon>Actinomadura</taxon>
    </lineage>
</organism>
<evidence type="ECO:0000313" key="2">
    <source>
        <dbReference type="Proteomes" id="UP000323380"/>
    </source>
</evidence>
<evidence type="ECO:0000313" key="1">
    <source>
        <dbReference type="EMBL" id="TYB48990.1"/>
    </source>
</evidence>
<dbReference type="AlphaFoldDB" id="A0A5D0NWG6"/>
<keyword evidence="2" id="KW-1185">Reference proteome</keyword>
<sequence length="258" mass="27950">MDGPAAVGFASRRAGLVEVPAERARLLAASARLSDHESPDLNRVREVNRRYRALLPDVTVAFSPATGAPVTWPIDVFGLDGPFWDYESPVRRPSSTRPPDWLAMTGAMRLADPLEHPPFAVVPGPEVPFVVPRVLGCPGVRAVIAEVPVGRHTGWTVSYFGPRPEGVRLVNLWGTNTYPKYGESGGGGWDWDIPRVANYDFELSPWLDSGKLLWLDATSLRSGSSGCPFVDLPGARRITVIRNGHVQHLASFAGHGAG</sequence>
<dbReference type="Proteomes" id="UP000323380">
    <property type="component" value="Unassembled WGS sequence"/>
</dbReference>
<gene>
    <name evidence="1" type="ORF">FXF69_07545</name>
</gene>
<protein>
    <submittedName>
        <fullName evidence="1">Uncharacterized protein</fullName>
    </submittedName>
</protein>
<proteinExistence type="predicted"/>
<comment type="caution">
    <text evidence="1">The sequence shown here is derived from an EMBL/GenBank/DDBJ whole genome shotgun (WGS) entry which is preliminary data.</text>
</comment>